<evidence type="ECO:0000313" key="3">
    <source>
        <dbReference type="Proteomes" id="UP000294862"/>
    </source>
</evidence>
<comment type="caution">
    <text evidence="2">The sequence shown here is derived from an EMBL/GenBank/DDBJ whole genome shotgun (WGS) entry which is preliminary data.</text>
</comment>
<name>A0A4R2ICJ6_9GAMM</name>
<organism evidence="2 3">
    <name type="scientific">Dokdonella fugitiva</name>
    <dbReference type="NCBI Taxonomy" id="328517"/>
    <lineage>
        <taxon>Bacteria</taxon>
        <taxon>Pseudomonadati</taxon>
        <taxon>Pseudomonadota</taxon>
        <taxon>Gammaproteobacteria</taxon>
        <taxon>Lysobacterales</taxon>
        <taxon>Rhodanobacteraceae</taxon>
        <taxon>Dokdonella</taxon>
    </lineage>
</organism>
<sequence>MAALVEYSALRTDLEVMKYQHANEEQVAGRARARRTALVVGLVAVTIYLVAIAGVVLNR</sequence>
<dbReference type="Proteomes" id="UP000294862">
    <property type="component" value="Unassembled WGS sequence"/>
</dbReference>
<accession>A0A4R2ICJ6</accession>
<keyword evidence="3" id="KW-1185">Reference proteome</keyword>
<proteinExistence type="predicted"/>
<feature type="transmembrane region" description="Helical" evidence="1">
    <location>
        <begin position="37"/>
        <end position="57"/>
    </location>
</feature>
<gene>
    <name evidence="2" type="ORF">EV148_103148</name>
</gene>
<dbReference type="AlphaFoldDB" id="A0A4R2ICJ6"/>
<dbReference type="EMBL" id="SLWQ01000003">
    <property type="protein sequence ID" value="TCO41228.1"/>
    <property type="molecule type" value="Genomic_DNA"/>
</dbReference>
<keyword evidence="1" id="KW-0472">Membrane</keyword>
<protein>
    <submittedName>
        <fullName evidence="2">Uncharacterized protein</fullName>
    </submittedName>
</protein>
<dbReference type="RefSeq" id="WP_131995974.1">
    <property type="nucleotide sequence ID" value="NZ_SLWQ01000003.1"/>
</dbReference>
<keyword evidence="1" id="KW-1133">Transmembrane helix</keyword>
<keyword evidence="1" id="KW-0812">Transmembrane</keyword>
<evidence type="ECO:0000313" key="2">
    <source>
        <dbReference type="EMBL" id="TCO41228.1"/>
    </source>
</evidence>
<reference evidence="2 3" key="1">
    <citation type="journal article" date="2015" name="Stand. Genomic Sci.">
        <title>Genomic Encyclopedia of Bacterial and Archaeal Type Strains, Phase III: the genomes of soil and plant-associated and newly described type strains.</title>
        <authorList>
            <person name="Whitman W.B."/>
            <person name="Woyke T."/>
            <person name="Klenk H.P."/>
            <person name="Zhou Y."/>
            <person name="Lilburn T.G."/>
            <person name="Beck B.J."/>
            <person name="De Vos P."/>
            <person name="Vandamme P."/>
            <person name="Eisen J.A."/>
            <person name="Garrity G."/>
            <person name="Hugenholtz P."/>
            <person name="Kyrpides N.C."/>
        </authorList>
    </citation>
    <scope>NUCLEOTIDE SEQUENCE [LARGE SCALE GENOMIC DNA]</scope>
    <source>
        <strain evidence="2 3">A3</strain>
    </source>
</reference>
<evidence type="ECO:0000256" key="1">
    <source>
        <dbReference type="SAM" id="Phobius"/>
    </source>
</evidence>